<evidence type="ECO:0000256" key="1">
    <source>
        <dbReference type="ARBA" id="ARBA00008766"/>
    </source>
</evidence>
<dbReference type="Pfam" id="PF01321">
    <property type="entry name" value="Creatinase_N"/>
    <property type="match status" value="1"/>
</dbReference>
<dbReference type="Gene3D" id="3.90.230.10">
    <property type="entry name" value="Creatinase/methionine aminopeptidase superfamily"/>
    <property type="match status" value="1"/>
</dbReference>
<evidence type="ECO:0000313" key="8">
    <source>
        <dbReference type="Proteomes" id="UP000544222"/>
    </source>
</evidence>
<dbReference type="SUPFAM" id="SSF53092">
    <property type="entry name" value="Creatinase/prolidase N-terminal domain"/>
    <property type="match status" value="1"/>
</dbReference>
<dbReference type="Pfam" id="PF00557">
    <property type="entry name" value="Peptidase_M24"/>
    <property type="match status" value="1"/>
</dbReference>
<dbReference type="SUPFAM" id="SSF55920">
    <property type="entry name" value="Creatinase/aminopeptidase"/>
    <property type="match status" value="1"/>
</dbReference>
<dbReference type="InterPro" id="IPR036005">
    <property type="entry name" value="Creatinase/aminopeptidase-like"/>
</dbReference>
<sequence length="593" mass="66430">MSEIVGRLSALRQLMREKGISATIIPSTDPHASEYVSDYWKERAWISGFTGSAGTVVVTQEEAGLWTDSRYFLQAEQQLVGSEITLFKDGVLTTPSISTWLAQVLKPQSKVSINPLLFSVSMVESLRNQLTDNGLTLLTQYDLIVRLWENRPVLPIDAISLYPNQYSGKSTQEKLAVIRKEMEKQKADHYLITALDEIAWLFNIRGKDVEYNPVAIAYAAIDAKTATLFVNPQKISLNVADTLSDEGVKVEPYNAVFEYVNHLHVGEKIWIDKAKTNYALFQEIPAHCQIIVAQSPAFYLKSIKNEIELNGTREAMIKDGVALIRFFMWLEQEVHSGELSELSIADRLRNFRAEQSLFQGESFGTIAGYQEHGAIVHYSASEKTNATLRPEGFLLLDSGAQYLDGTTDITRTVALGALSEQQQKDFTLVLKGHIALAKAKFPASTRGSQLDILARKALWDLGMNYGHGTGHGVGHYLSVHEGPQSIRMDENPTTLVPGMVISNEPGLYRAGQYGIRTENLVTVVEGETTEFGVFYQFETLTLCPIDIKAIDLALLTDEEKIWLNEYHWKVFSNLSPRLSQSEQEWLRLKCNPV</sequence>
<evidence type="ECO:0000313" key="7">
    <source>
        <dbReference type="EMBL" id="MBB3188255.1"/>
    </source>
</evidence>
<evidence type="ECO:0000256" key="2">
    <source>
        <dbReference type="ARBA" id="ARBA00022723"/>
    </source>
</evidence>
<dbReference type="InterPro" id="IPR000587">
    <property type="entry name" value="Creatinase_N"/>
</dbReference>
<dbReference type="InterPro" id="IPR032416">
    <property type="entry name" value="Peptidase_M24_C"/>
</dbReference>
<evidence type="ECO:0000256" key="3">
    <source>
        <dbReference type="ARBA" id="ARBA00022801"/>
    </source>
</evidence>
<dbReference type="RefSeq" id="WP_183414025.1">
    <property type="nucleotide sequence ID" value="NZ_JACHYB010000002.1"/>
</dbReference>
<reference evidence="7 8" key="1">
    <citation type="submission" date="2020-08" db="EMBL/GenBank/DDBJ databases">
        <title>Genomic Encyclopedia of Type Strains, Phase IV (KMG-IV): sequencing the most valuable type-strain genomes for metagenomic binning, comparative biology and taxonomic classification.</title>
        <authorList>
            <person name="Goeker M."/>
        </authorList>
    </citation>
    <scope>NUCLEOTIDE SEQUENCE [LARGE SCALE GENOMIC DNA]</scope>
    <source>
        <strain evidence="7 8">DSM 27471</strain>
    </source>
</reference>
<dbReference type="Proteomes" id="UP000544222">
    <property type="component" value="Unassembled WGS sequence"/>
</dbReference>
<dbReference type="InterPro" id="IPR050422">
    <property type="entry name" value="X-Pro_aminopeptidase_P"/>
</dbReference>
<gene>
    <name evidence="7" type="ORF">FHX64_002453</name>
</gene>
<keyword evidence="8" id="KW-1185">Reference proteome</keyword>
<keyword evidence="3 7" id="KW-0378">Hydrolase</keyword>
<dbReference type="InterPro" id="IPR033740">
    <property type="entry name" value="Pept_M24B"/>
</dbReference>
<protein>
    <submittedName>
        <fullName evidence="7">Xaa-Pro aminopeptidase</fullName>
        <ecNumber evidence="7">3.4.11.9</ecNumber>
    </submittedName>
</protein>
<comment type="similarity">
    <text evidence="1">Belongs to the peptidase M24B family.</text>
</comment>
<evidence type="ECO:0000259" key="4">
    <source>
        <dbReference type="Pfam" id="PF00557"/>
    </source>
</evidence>
<dbReference type="EC" id="3.4.11.9" evidence="7"/>
<dbReference type="FunFam" id="3.90.230.10:FF:000009">
    <property type="entry name" value="xaa-Pro aminopeptidase 2"/>
    <property type="match status" value="1"/>
</dbReference>
<organism evidence="7 8">
    <name type="scientific">Microbacter margulisiae</name>
    <dbReference type="NCBI Taxonomy" id="1350067"/>
    <lineage>
        <taxon>Bacteria</taxon>
        <taxon>Pseudomonadati</taxon>
        <taxon>Bacteroidota</taxon>
        <taxon>Bacteroidia</taxon>
        <taxon>Bacteroidales</taxon>
        <taxon>Porphyromonadaceae</taxon>
        <taxon>Microbacter</taxon>
    </lineage>
</organism>
<dbReference type="PANTHER" id="PTHR43763:SF6">
    <property type="entry name" value="XAA-PRO AMINOPEPTIDASE 1"/>
    <property type="match status" value="1"/>
</dbReference>
<dbReference type="GO" id="GO:0070006">
    <property type="term" value="F:metalloaminopeptidase activity"/>
    <property type="evidence" value="ECO:0007669"/>
    <property type="project" value="InterPro"/>
</dbReference>
<comment type="caution">
    <text evidence="7">The sequence shown here is derived from an EMBL/GenBank/DDBJ whole genome shotgun (WGS) entry which is preliminary data.</text>
</comment>
<accession>A0A7W5H2Y2</accession>
<dbReference type="PANTHER" id="PTHR43763">
    <property type="entry name" value="XAA-PRO AMINOPEPTIDASE 1"/>
    <property type="match status" value="1"/>
</dbReference>
<feature type="domain" description="Peptidase M24 C-terminal" evidence="6">
    <location>
        <begin position="534"/>
        <end position="592"/>
    </location>
</feature>
<dbReference type="AlphaFoldDB" id="A0A7W5H2Y2"/>
<dbReference type="EMBL" id="JACHYB010000002">
    <property type="protein sequence ID" value="MBB3188255.1"/>
    <property type="molecule type" value="Genomic_DNA"/>
</dbReference>
<evidence type="ECO:0000259" key="5">
    <source>
        <dbReference type="Pfam" id="PF01321"/>
    </source>
</evidence>
<dbReference type="Pfam" id="PF16188">
    <property type="entry name" value="Peptidase_M24_C"/>
    <property type="match status" value="1"/>
</dbReference>
<proteinExistence type="inferred from homology"/>
<dbReference type="Gene3D" id="3.40.350.10">
    <property type="entry name" value="Creatinase/prolidase N-terminal domain"/>
    <property type="match status" value="2"/>
</dbReference>
<dbReference type="Pfam" id="PF16189">
    <property type="entry name" value="Creatinase_N_2"/>
    <property type="match status" value="1"/>
</dbReference>
<dbReference type="GO" id="GO:0005737">
    <property type="term" value="C:cytoplasm"/>
    <property type="evidence" value="ECO:0007669"/>
    <property type="project" value="UniProtKB-ARBA"/>
</dbReference>
<keyword evidence="7" id="KW-0031">Aminopeptidase</keyword>
<dbReference type="CDD" id="cd01085">
    <property type="entry name" value="APP"/>
    <property type="match status" value="1"/>
</dbReference>
<feature type="domain" description="Creatinase N-terminal" evidence="5">
    <location>
        <begin position="7"/>
        <end position="134"/>
    </location>
</feature>
<name>A0A7W5H2Y2_9PORP</name>
<feature type="domain" description="Peptidase M24" evidence="4">
    <location>
        <begin position="312"/>
        <end position="524"/>
    </location>
</feature>
<dbReference type="FunFam" id="3.40.350.10:FF:000003">
    <property type="entry name" value="Xaa-pro aminopeptidase P"/>
    <property type="match status" value="1"/>
</dbReference>
<dbReference type="InterPro" id="IPR000994">
    <property type="entry name" value="Pept_M24"/>
</dbReference>
<keyword evidence="7" id="KW-0645">Protease</keyword>
<evidence type="ECO:0000259" key="6">
    <source>
        <dbReference type="Pfam" id="PF16188"/>
    </source>
</evidence>
<dbReference type="InterPro" id="IPR029149">
    <property type="entry name" value="Creatin/AminoP/Spt16_N"/>
</dbReference>
<keyword evidence="2" id="KW-0479">Metal-binding</keyword>
<dbReference type="GO" id="GO:0046872">
    <property type="term" value="F:metal ion binding"/>
    <property type="evidence" value="ECO:0007669"/>
    <property type="project" value="UniProtKB-KW"/>
</dbReference>